<feature type="domain" description="Flagellin N-terminal" evidence="4">
    <location>
        <begin position="5"/>
        <end position="143"/>
    </location>
</feature>
<gene>
    <name evidence="6" type="ORF">PQU95_16575</name>
</gene>
<evidence type="ECO:0000256" key="3">
    <source>
        <dbReference type="RuleBase" id="RU362073"/>
    </source>
</evidence>
<accession>A0ABT5J2D4</accession>
<evidence type="ECO:0000313" key="6">
    <source>
        <dbReference type="EMBL" id="MDC7718817.1"/>
    </source>
</evidence>
<protein>
    <recommendedName>
        <fullName evidence="3">Flagellin</fullName>
    </recommendedName>
</protein>
<evidence type="ECO:0000259" key="5">
    <source>
        <dbReference type="Pfam" id="PF00700"/>
    </source>
</evidence>
<dbReference type="EMBL" id="JAQQLF010000026">
    <property type="protein sequence ID" value="MDC7718817.1"/>
    <property type="molecule type" value="Genomic_DNA"/>
</dbReference>
<sequence>MALSINTNISALNNQAQLRQTDQAKQKVLAQLASGKSINSAADNAAGLAVAEGLRSQQLGDTQGIRNAFDGVSLAQTADSALSQITQNSQRLEELAVQAGNGTLSADNRAALQKEADQLTQANSQIIEGTTFNGQQLFNGGNTATFQVGGQGTSSAQLSVTAPDLTNGASKLNGYSSNANASGTIDLSNPGAALSQIQSDLKQLGSYRADLGAAANRFGSAIENLTTSSINTEAARSRIQDVDYAAASSELARQQILGNSSQAVQAQANLTPQFAMSLLR</sequence>
<dbReference type="InterPro" id="IPR001029">
    <property type="entry name" value="Flagellin_N"/>
</dbReference>
<dbReference type="PANTHER" id="PTHR42792:SF2">
    <property type="entry name" value="FLAGELLIN"/>
    <property type="match status" value="1"/>
</dbReference>
<dbReference type="Gene3D" id="1.20.1330.10">
    <property type="entry name" value="f41 fragment of flagellin, N-terminal domain"/>
    <property type="match status" value="1"/>
</dbReference>
<comment type="caution">
    <text evidence="6">The sequence shown here is derived from an EMBL/GenBank/DDBJ whole genome shotgun (WGS) entry which is preliminary data.</text>
</comment>
<dbReference type="Pfam" id="PF00700">
    <property type="entry name" value="Flagellin_C"/>
    <property type="match status" value="1"/>
</dbReference>
<keyword evidence="3" id="KW-0964">Secreted</keyword>
<evidence type="ECO:0000313" key="7">
    <source>
        <dbReference type="Proteomes" id="UP001219956"/>
    </source>
</evidence>
<keyword evidence="2 3" id="KW-0975">Bacterial flagellum</keyword>
<comment type="function">
    <text evidence="3">Flagellin is the subunit protein which polymerizes to form the filaments of bacterial flagella.</text>
</comment>
<feature type="domain" description="Flagellin C-terminal" evidence="5">
    <location>
        <begin position="195"/>
        <end position="279"/>
    </location>
</feature>
<keyword evidence="6" id="KW-0966">Cell projection</keyword>
<dbReference type="RefSeq" id="WP_272753038.1">
    <property type="nucleotide sequence ID" value="NZ_JAQQLF010000026.1"/>
</dbReference>
<dbReference type="Proteomes" id="UP001219956">
    <property type="component" value="Unassembled WGS sequence"/>
</dbReference>
<evidence type="ECO:0000259" key="4">
    <source>
        <dbReference type="Pfam" id="PF00669"/>
    </source>
</evidence>
<evidence type="ECO:0000256" key="2">
    <source>
        <dbReference type="ARBA" id="ARBA00023143"/>
    </source>
</evidence>
<dbReference type="PANTHER" id="PTHR42792">
    <property type="entry name" value="FLAGELLIN"/>
    <property type="match status" value="1"/>
</dbReference>
<comment type="similarity">
    <text evidence="1 3">Belongs to the bacterial flagellin family.</text>
</comment>
<proteinExistence type="inferred from homology"/>
<dbReference type="Gene3D" id="6.10.10.10">
    <property type="entry name" value="Flagellar export chaperone, C-terminal domain"/>
    <property type="match status" value="1"/>
</dbReference>
<evidence type="ECO:0000256" key="1">
    <source>
        <dbReference type="ARBA" id="ARBA00005709"/>
    </source>
</evidence>
<dbReference type="Pfam" id="PF00669">
    <property type="entry name" value="Flagellin_N"/>
    <property type="match status" value="1"/>
</dbReference>
<reference evidence="6 7" key="1">
    <citation type="submission" date="2023-01" db="EMBL/GenBank/DDBJ databases">
        <title>Novel species of the genus Vogesella isolated from rivers.</title>
        <authorList>
            <person name="Lu H."/>
        </authorList>
    </citation>
    <scope>NUCLEOTIDE SEQUENCE [LARGE SCALE GENOMIC DNA]</scope>
    <source>
        <strain evidence="6 7">DC21W</strain>
    </source>
</reference>
<comment type="subcellular location">
    <subcellularLocation>
        <location evidence="3">Secreted</location>
    </subcellularLocation>
    <subcellularLocation>
        <location evidence="3">Bacterial flagellum</location>
    </subcellularLocation>
</comment>
<dbReference type="InterPro" id="IPR001492">
    <property type="entry name" value="Flagellin"/>
</dbReference>
<keyword evidence="6" id="KW-0969">Cilium</keyword>
<keyword evidence="7" id="KW-1185">Reference proteome</keyword>
<keyword evidence="6" id="KW-0282">Flagellum</keyword>
<organism evidence="6 7">
    <name type="scientific">Vogesella aquatica</name>
    <dbReference type="NCBI Taxonomy" id="2984206"/>
    <lineage>
        <taxon>Bacteria</taxon>
        <taxon>Pseudomonadati</taxon>
        <taxon>Pseudomonadota</taxon>
        <taxon>Betaproteobacteria</taxon>
        <taxon>Neisseriales</taxon>
        <taxon>Chromobacteriaceae</taxon>
        <taxon>Vogesella</taxon>
    </lineage>
</organism>
<dbReference type="PRINTS" id="PR00207">
    <property type="entry name" value="FLAGELLIN"/>
</dbReference>
<dbReference type="SUPFAM" id="SSF64518">
    <property type="entry name" value="Phase 1 flagellin"/>
    <property type="match status" value="1"/>
</dbReference>
<name>A0ABT5J2D4_9NEIS</name>
<dbReference type="InterPro" id="IPR042187">
    <property type="entry name" value="Flagellin_C_sub2"/>
</dbReference>
<dbReference type="InterPro" id="IPR046358">
    <property type="entry name" value="Flagellin_C"/>
</dbReference>